<protein>
    <submittedName>
        <fullName evidence="1">Uncharacterized protein</fullName>
    </submittedName>
</protein>
<evidence type="ECO:0000313" key="1">
    <source>
        <dbReference type="EMBL" id="GEA25579.1"/>
    </source>
</evidence>
<organism evidence="1 2">
    <name type="scientific">Microcystis aeruginosa NIES-4325</name>
    <dbReference type="NCBI Taxonomy" id="2569534"/>
    <lineage>
        <taxon>Bacteria</taxon>
        <taxon>Bacillati</taxon>
        <taxon>Cyanobacteriota</taxon>
        <taxon>Cyanophyceae</taxon>
        <taxon>Oscillatoriophycideae</taxon>
        <taxon>Chroococcales</taxon>
        <taxon>Microcystaceae</taxon>
        <taxon>Microcystis</taxon>
    </lineage>
</organism>
<evidence type="ECO:0000313" key="2">
    <source>
        <dbReference type="Proteomes" id="UP000376575"/>
    </source>
</evidence>
<dbReference type="EMBL" id="BJKP01000001">
    <property type="protein sequence ID" value="GEA25579.1"/>
    <property type="molecule type" value="Genomic_DNA"/>
</dbReference>
<dbReference type="Proteomes" id="UP000376575">
    <property type="component" value="Unassembled WGS sequence"/>
</dbReference>
<reference evidence="1 2" key="1">
    <citation type="journal article" date="2019" name="FEMS Microbiol. Lett.">
        <title>A novel salt-tolerant genotype illuminates the sucrose gene evolution in freshwater bloom-forming cyanobacterium Microcystis aeruginosa.</title>
        <authorList>
            <person name="Tanabe Y."/>
            <person name="Yamaguchi H."/>
            <person name="Sano T."/>
            <person name="Kawachi M."/>
        </authorList>
    </citation>
    <scope>NUCLEOTIDE SEQUENCE [LARGE SCALE GENOMIC DNA]</scope>
    <source>
        <strain evidence="1 2">NIES-4325</strain>
    </source>
</reference>
<dbReference type="AlphaFoldDB" id="A0A5J4F3J6"/>
<proteinExistence type="predicted"/>
<name>A0A5J4F3J6_MICAE</name>
<sequence>MPIALLPKNPEPVFASKRAEQDFFDLVLSHTCLNLSVIPQDVSGSQGYNPKVICGG</sequence>
<comment type="caution">
    <text evidence="1">The sequence shown here is derived from an EMBL/GenBank/DDBJ whole genome shotgun (WGS) entry which is preliminary data.</text>
</comment>
<accession>A0A5J4F3J6</accession>
<gene>
    <name evidence="1" type="ORF">MiAbW_00115</name>
</gene>